<gene>
    <name evidence="2" type="ORF">M5K25_007158</name>
</gene>
<evidence type="ECO:0000313" key="2">
    <source>
        <dbReference type="EMBL" id="KAL0923113.1"/>
    </source>
</evidence>
<keyword evidence="3" id="KW-1185">Reference proteome</keyword>
<proteinExistence type="predicted"/>
<feature type="region of interest" description="Disordered" evidence="1">
    <location>
        <begin position="86"/>
        <end position="109"/>
    </location>
</feature>
<sequence>MKYYLGLKSLLEAISRWRKALVQEREEAVGMSHAELGQAQEGKRANEPHAQWSVWGWSRKDPWGVHARNTRARVTGRLCQRSKSGRMLVASKKETERRSAQQAGVGSESDGLLVRSRRLERARVSGEDKHCTRQEMQITGGTATSTGARGLEPVGAGAGVVDQNAQWRLSVSEIRLGSTNFLVELVQGVSRIAVSADSCEQVKWFYKGTTLVPIPIYRKPHVRKNLRLLRSDPPSRAQSRSHPTFIVRSDPQPQLALPRILTHASAPVVVPPVIHMPVPCASPAPARHARAPTINTLRLARIPRAPVRTPTDDFTQATRLISSPELASCTLLRAADSRVISSEMHWTLTSSVRQFQLLQTAAGLQHATLPPFFKTLLSLLVKKLSSLEAFVYPVPASNQMKSDAYGLDRVVGLGFVQSIGLGSADWVASTRENREGKARAGFEREDQRKGVGVLAVCCGETSVQEERGVFGLLRARKERNREKTRSRKRGGLAWGAREFTNLMDRSSQPNSWAGPCITTGLAWACDRLVQEAEISASVTHEPVPCGPIKDHISALSCTTFPQFGIWGFQVKPCRSDALRGLTPATVSENQLELSRVLDQDISWSGRRRNGREI</sequence>
<evidence type="ECO:0000256" key="1">
    <source>
        <dbReference type="SAM" id="MobiDB-lite"/>
    </source>
</evidence>
<evidence type="ECO:0000313" key="3">
    <source>
        <dbReference type="Proteomes" id="UP001552299"/>
    </source>
</evidence>
<protein>
    <submittedName>
        <fullName evidence="2">Uncharacterized protein</fullName>
    </submittedName>
</protein>
<dbReference type="EMBL" id="JANQDX010000006">
    <property type="protein sequence ID" value="KAL0923113.1"/>
    <property type="molecule type" value="Genomic_DNA"/>
</dbReference>
<accession>A0ABD0VKS9</accession>
<dbReference type="AlphaFoldDB" id="A0ABD0VKS9"/>
<comment type="caution">
    <text evidence="2">The sequence shown here is derived from an EMBL/GenBank/DDBJ whole genome shotgun (WGS) entry which is preliminary data.</text>
</comment>
<reference evidence="2 3" key="1">
    <citation type="journal article" date="2024" name="Plant Biotechnol. J.">
        <title>Dendrobium thyrsiflorum genome and its molecular insights into genes involved in important horticultural traits.</title>
        <authorList>
            <person name="Chen B."/>
            <person name="Wang J.Y."/>
            <person name="Zheng P.J."/>
            <person name="Li K.L."/>
            <person name="Liang Y.M."/>
            <person name="Chen X.F."/>
            <person name="Zhang C."/>
            <person name="Zhao X."/>
            <person name="He X."/>
            <person name="Zhang G.Q."/>
            <person name="Liu Z.J."/>
            <person name="Xu Q."/>
        </authorList>
    </citation>
    <scope>NUCLEOTIDE SEQUENCE [LARGE SCALE GENOMIC DNA]</scope>
    <source>
        <strain evidence="2">GZMU011</strain>
    </source>
</reference>
<name>A0ABD0VKS9_DENTH</name>
<dbReference type="Proteomes" id="UP001552299">
    <property type="component" value="Unassembled WGS sequence"/>
</dbReference>
<organism evidence="2 3">
    <name type="scientific">Dendrobium thyrsiflorum</name>
    <name type="common">Pinecone-like raceme dendrobium</name>
    <name type="synonym">Orchid</name>
    <dbReference type="NCBI Taxonomy" id="117978"/>
    <lineage>
        <taxon>Eukaryota</taxon>
        <taxon>Viridiplantae</taxon>
        <taxon>Streptophyta</taxon>
        <taxon>Embryophyta</taxon>
        <taxon>Tracheophyta</taxon>
        <taxon>Spermatophyta</taxon>
        <taxon>Magnoliopsida</taxon>
        <taxon>Liliopsida</taxon>
        <taxon>Asparagales</taxon>
        <taxon>Orchidaceae</taxon>
        <taxon>Epidendroideae</taxon>
        <taxon>Malaxideae</taxon>
        <taxon>Dendrobiinae</taxon>
        <taxon>Dendrobium</taxon>
    </lineage>
</organism>